<evidence type="ECO:0000313" key="7">
    <source>
        <dbReference type="Proteomes" id="UP000321899"/>
    </source>
</evidence>
<dbReference type="PROSITE" id="PS50111">
    <property type="entry name" value="CHEMOTAXIS_TRANSDUC_2"/>
    <property type="match status" value="1"/>
</dbReference>
<gene>
    <name evidence="6" type="ORF">FIM25_12130</name>
</gene>
<keyword evidence="4" id="KW-0472">Membrane</keyword>
<dbReference type="PRINTS" id="PR00260">
    <property type="entry name" value="CHEMTRNSDUCR"/>
</dbReference>
<proteinExistence type="inferred from homology"/>
<reference evidence="6 7" key="1">
    <citation type="submission" date="2019-06" db="EMBL/GenBank/DDBJ databases">
        <title>Desulfobotulus mexicanus sp. nov., a novel sulfate-reducing bacterium isolated from the sediment of an alkaline crater lake in Mexico.</title>
        <authorList>
            <person name="Hirschler-Rea A."/>
        </authorList>
    </citation>
    <scope>NUCLEOTIDE SEQUENCE [LARGE SCALE GENOMIC DNA]</scope>
    <source>
        <strain evidence="6 7">PAR22N</strain>
    </source>
</reference>
<evidence type="ECO:0000313" key="6">
    <source>
        <dbReference type="EMBL" id="TYT74029.1"/>
    </source>
</evidence>
<comment type="similarity">
    <text evidence="2">Belongs to the methyl-accepting chemotaxis (MCP) protein family.</text>
</comment>
<evidence type="ECO:0000256" key="4">
    <source>
        <dbReference type="SAM" id="Phobius"/>
    </source>
</evidence>
<dbReference type="GO" id="GO:0016020">
    <property type="term" value="C:membrane"/>
    <property type="evidence" value="ECO:0007669"/>
    <property type="project" value="InterPro"/>
</dbReference>
<dbReference type="GO" id="GO:0006935">
    <property type="term" value="P:chemotaxis"/>
    <property type="evidence" value="ECO:0007669"/>
    <property type="project" value="InterPro"/>
</dbReference>
<keyword evidence="7" id="KW-1185">Reference proteome</keyword>
<dbReference type="Proteomes" id="UP000321899">
    <property type="component" value="Unassembled WGS sequence"/>
</dbReference>
<accession>A0A5S5MEC0</accession>
<dbReference type="InterPro" id="IPR004089">
    <property type="entry name" value="MCPsignal_dom"/>
</dbReference>
<keyword evidence="4" id="KW-1133">Transmembrane helix</keyword>
<dbReference type="InterPro" id="IPR004090">
    <property type="entry name" value="Chemotax_Me-accpt_rcpt"/>
</dbReference>
<feature type="domain" description="Methyl-accepting transducer" evidence="5">
    <location>
        <begin position="270"/>
        <end position="513"/>
    </location>
</feature>
<name>A0A5S5MEC0_9BACT</name>
<comment type="caution">
    <text evidence="6">The sequence shown here is derived from an EMBL/GenBank/DDBJ whole genome shotgun (WGS) entry which is preliminary data.</text>
</comment>
<evidence type="ECO:0000256" key="3">
    <source>
        <dbReference type="PROSITE-ProRule" id="PRU00284"/>
    </source>
</evidence>
<dbReference type="AlphaFoldDB" id="A0A5S5MEC0"/>
<evidence type="ECO:0000256" key="2">
    <source>
        <dbReference type="ARBA" id="ARBA00029447"/>
    </source>
</evidence>
<dbReference type="EMBL" id="VDMB01000016">
    <property type="protein sequence ID" value="TYT74029.1"/>
    <property type="molecule type" value="Genomic_DNA"/>
</dbReference>
<dbReference type="Pfam" id="PF22673">
    <property type="entry name" value="MCP-like_PDC_1"/>
    <property type="match status" value="1"/>
</dbReference>
<dbReference type="PANTHER" id="PTHR32089">
    <property type="entry name" value="METHYL-ACCEPTING CHEMOTAXIS PROTEIN MCPB"/>
    <property type="match status" value="1"/>
</dbReference>
<dbReference type="GO" id="GO:0004888">
    <property type="term" value="F:transmembrane signaling receptor activity"/>
    <property type="evidence" value="ECO:0007669"/>
    <property type="project" value="InterPro"/>
</dbReference>
<protein>
    <recommendedName>
        <fullName evidence="5">Methyl-accepting transducer domain-containing protein</fullName>
    </recommendedName>
</protein>
<organism evidence="6 7">
    <name type="scientific">Desulfobotulus mexicanus</name>
    <dbReference type="NCBI Taxonomy" id="2586642"/>
    <lineage>
        <taxon>Bacteria</taxon>
        <taxon>Pseudomonadati</taxon>
        <taxon>Thermodesulfobacteriota</taxon>
        <taxon>Desulfobacteria</taxon>
        <taxon>Desulfobacterales</taxon>
        <taxon>Desulfobacteraceae</taxon>
        <taxon>Desulfobotulus</taxon>
    </lineage>
</organism>
<keyword evidence="4" id="KW-0812">Transmembrane</keyword>
<dbReference type="Gene3D" id="1.10.287.950">
    <property type="entry name" value="Methyl-accepting chemotaxis protein"/>
    <property type="match status" value="1"/>
</dbReference>
<dbReference type="RefSeq" id="WP_139449692.1">
    <property type="nucleotide sequence ID" value="NZ_VDMB01000016.1"/>
</dbReference>
<dbReference type="CDD" id="cd12913">
    <property type="entry name" value="PDC1_MCP_like"/>
    <property type="match status" value="1"/>
</dbReference>
<keyword evidence="1 3" id="KW-0807">Transducer</keyword>
<feature type="transmembrane region" description="Helical" evidence="4">
    <location>
        <begin position="12"/>
        <end position="32"/>
    </location>
</feature>
<dbReference type="PANTHER" id="PTHR32089:SF112">
    <property type="entry name" value="LYSOZYME-LIKE PROTEIN-RELATED"/>
    <property type="match status" value="1"/>
</dbReference>
<sequence length="545" mass="59032">MKAIIDFFTKNKAGIVFFSITLVLSLSVGQIFRDLPLIFLLLPTVAVLFVFYVHGKKKESDAIDLATEYLKKSALVDYCVMGSAYKALSELENGFTDILGNRAQIERVFRNAMQADQSNHFLGFWVCWSEKEDSIYIYRDGNDLKTMPLDDYKDWDYYKIPMRKGETCIIKPFYFELEGQQVLMTTLSIPLKKQNRITAVIGIDIRLEVAKEIVPDLVFMMTDYHGKSKAELEKIAETRSNAFHPLYLSIKALGIYYDKILEYANTVASSATELSSVSDDTSRSLHTLSEKTATVAAAAEEASVGSATIAASMEQAATNLSSVASASEEMSATINEIASNTAKVRSISSQATEQAATTSFMMQQLGTAIREITLFTETITEISEQTNLLALNATIEAARAGESGKGFAVVAGEIKELARQTAVATEDIKKRVEGVEGAAGDAIKDIDKITAIIKNVGEYIAGIATAIEEQSSVTSEMASNIAQASAGVHEGTEAVGQTASVSKTMAQDIADVNNAAAHIRSGGQQVQISAAELSRLAEQLKGLVG</sequence>
<dbReference type="OrthoDB" id="9816265at2"/>
<dbReference type="Gene3D" id="3.30.450.20">
    <property type="entry name" value="PAS domain"/>
    <property type="match status" value="1"/>
</dbReference>
<evidence type="ECO:0000259" key="5">
    <source>
        <dbReference type="PROSITE" id="PS50111"/>
    </source>
</evidence>
<dbReference type="SMART" id="SM00283">
    <property type="entry name" value="MA"/>
    <property type="match status" value="1"/>
</dbReference>
<evidence type="ECO:0000256" key="1">
    <source>
        <dbReference type="ARBA" id="ARBA00023224"/>
    </source>
</evidence>
<dbReference type="GO" id="GO:0007165">
    <property type="term" value="P:signal transduction"/>
    <property type="evidence" value="ECO:0007669"/>
    <property type="project" value="UniProtKB-KW"/>
</dbReference>
<dbReference type="Pfam" id="PF00015">
    <property type="entry name" value="MCPsignal"/>
    <property type="match status" value="1"/>
</dbReference>
<dbReference type="SUPFAM" id="SSF58104">
    <property type="entry name" value="Methyl-accepting chemotaxis protein (MCP) signaling domain"/>
    <property type="match status" value="1"/>
</dbReference>